<dbReference type="GO" id="GO:0031219">
    <property type="term" value="F:levanase activity"/>
    <property type="evidence" value="ECO:0007669"/>
    <property type="project" value="UniProtKB-EC"/>
</dbReference>
<dbReference type="Proteomes" id="UP000006334">
    <property type="component" value="Unassembled WGS sequence"/>
</dbReference>
<dbReference type="STRING" id="1127673.GLIP_1081"/>
<dbReference type="Pfam" id="PF08244">
    <property type="entry name" value="Glyco_hydro_32C"/>
    <property type="match status" value="1"/>
</dbReference>
<dbReference type="GO" id="GO:0004575">
    <property type="term" value="F:sucrose alpha-glucosidase activity"/>
    <property type="evidence" value="ECO:0007669"/>
    <property type="project" value="TreeGrafter"/>
</dbReference>
<evidence type="ECO:0000259" key="6">
    <source>
        <dbReference type="Pfam" id="PF08244"/>
    </source>
</evidence>
<dbReference type="InterPro" id="IPR001362">
    <property type="entry name" value="Glyco_hydro_32"/>
</dbReference>
<proteinExistence type="inferred from homology"/>
<dbReference type="Pfam" id="PF00251">
    <property type="entry name" value="Glyco_hydro_32N"/>
    <property type="match status" value="1"/>
</dbReference>
<dbReference type="InterPro" id="IPR013148">
    <property type="entry name" value="Glyco_hydro_32_N"/>
</dbReference>
<dbReference type="CDD" id="cd18622">
    <property type="entry name" value="GH32_Inu-like"/>
    <property type="match status" value="1"/>
</dbReference>
<dbReference type="EMBL" id="BAEN01000022">
    <property type="protein sequence ID" value="GAC13723.1"/>
    <property type="molecule type" value="Genomic_DNA"/>
</dbReference>
<dbReference type="PANTHER" id="PTHR42800">
    <property type="entry name" value="EXOINULINASE INUD (AFU_ORTHOLOGUE AFUA_5G00480)"/>
    <property type="match status" value="1"/>
</dbReference>
<evidence type="ECO:0000256" key="4">
    <source>
        <dbReference type="RuleBase" id="RU362110"/>
    </source>
</evidence>
<keyword evidence="3 4" id="KW-0326">Glycosidase</keyword>
<dbReference type="PANTHER" id="PTHR42800:SF1">
    <property type="entry name" value="EXOINULINASE INUD (AFU_ORTHOLOGUE AFUA_5G00480)"/>
    <property type="match status" value="1"/>
</dbReference>
<dbReference type="AlphaFoldDB" id="K6YAM8"/>
<keyword evidence="8" id="KW-1185">Reference proteome</keyword>
<name>K6YAM8_9ALTE</name>
<accession>K6YAM8</accession>
<dbReference type="InterPro" id="IPR013320">
    <property type="entry name" value="ConA-like_dom_sf"/>
</dbReference>
<keyword evidence="2 4" id="KW-0378">Hydrolase</keyword>
<dbReference type="SMART" id="SM00640">
    <property type="entry name" value="Glyco_32"/>
    <property type="match status" value="1"/>
</dbReference>
<evidence type="ECO:0000313" key="8">
    <source>
        <dbReference type="Proteomes" id="UP000006334"/>
    </source>
</evidence>
<comment type="caution">
    <text evidence="7">The sequence shown here is derived from an EMBL/GenBank/DDBJ whole genome shotgun (WGS) entry which is preliminary data.</text>
</comment>
<evidence type="ECO:0000313" key="7">
    <source>
        <dbReference type="EMBL" id="GAC13723.1"/>
    </source>
</evidence>
<dbReference type="Gene3D" id="2.60.120.560">
    <property type="entry name" value="Exo-inulinase, domain 1"/>
    <property type="match status" value="1"/>
</dbReference>
<comment type="similarity">
    <text evidence="1 4">Belongs to the glycosyl hydrolase 32 family.</text>
</comment>
<evidence type="ECO:0000256" key="2">
    <source>
        <dbReference type="ARBA" id="ARBA00022801"/>
    </source>
</evidence>
<feature type="domain" description="Glycosyl hydrolase family 32 C-terminal" evidence="6">
    <location>
        <begin position="302"/>
        <end position="436"/>
    </location>
</feature>
<reference evidence="7 8" key="1">
    <citation type="journal article" date="2017" name="Antonie Van Leeuwenhoek">
        <title>Rhizobium rhizosphaerae sp. nov., a novel species isolated from rice rhizosphere.</title>
        <authorList>
            <person name="Zhao J.J."/>
            <person name="Zhang J."/>
            <person name="Zhang R.J."/>
            <person name="Zhang C.W."/>
            <person name="Yin H.Q."/>
            <person name="Zhang X.X."/>
        </authorList>
    </citation>
    <scope>NUCLEOTIDE SEQUENCE [LARGE SCALE GENOMIC DNA]</scope>
    <source>
        <strain evidence="7 8">E3</strain>
    </source>
</reference>
<dbReference type="GO" id="GO:0005987">
    <property type="term" value="P:sucrose catabolic process"/>
    <property type="evidence" value="ECO:0007669"/>
    <property type="project" value="TreeGrafter"/>
</dbReference>
<dbReference type="EC" id="3.2.1.65" evidence="7"/>
<dbReference type="SUPFAM" id="SSF75005">
    <property type="entry name" value="Arabinanase/levansucrase/invertase"/>
    <property type="match status" value="1"/>
</dbReference>
<gene>
    <name evidence="7" type="primary">sacC</name>
    <name evidence="7" type="ORF">GLIP_1081</name>
</gene>
<dbReference type="InterPro" id="IPR013189">
    <property type="entry name" value="Glyco_hydro_32_C"/>
</dbReference>
<dbReference type="eggNOG" id="COG1621">
    <property type="taxonomic scope" value="Bacteria"/>
</dbReference>
<evidence type="ECO:0000256" key="1">
    <source>
        <dbReference type="ARBA" id="ARBA00009902"/>
    </source>
</evidence>
<dbReference type="GO" id="GO:0005737">
    <property type="term" value="C:cytoplasm"/>
    <property type="evidence" value="ECO:0007669"/>
    <property type="project" value="TreeGrafter"/>
</dbReference>
<organism evidence="7 8">
    <name type="scientific">Aliiglaciecola lipolytica E3</name>
    <dbReference type="NCBI Taxonomy" id="1127673"/>
    <lineage>
        <taxon>Bacteria</taxon>
        <taxon>Pseudomonadati</taxon>
        <taxon>Pseudomonadota</taxon>
        <taxon>Gammaproteobacteria</taxon>
        <taxon>Alteromonadales</taxon>
        <taxon>Alteromonadaceae</taxon>
        <taxon>Aliiglaciecola</taxon>
    </lineage>
</organism>
<dbReference type="SUPFAM" id="SSF49899">
    <property type="entry name" value="Concanavalin A-like lectins/glucanases"/>
    <property type="match status" value="1"/>
</dbReference>
<dbReference type="Gene3D" id="2.115.10.20">
    <property type="entry name" value="Glycosyl hydrolase domain, family 43"/>
    <property type="match status" value="1"/>
</dbReference>
<evidence type="ECO:0000259" key="5">
    <source>
        <dbReference type="Pfam" id="PF00251"/>
    </source>
</evidence>
<evidence type="ECO:0000256" key="3">
    <source>
        <dbReference type="ARBA" id="ARBA00023295"/>
    </source>
</evidence>
<sequence>MHWGHATSIDLIHWQHHSPAICSEPDGLGYIFSGSALVDWHNSSGLQQGEHPPLLAIFTHNSRHDKQVQSIAYSVDGGDQWQQYCKNPVIKNPGLKDFRDPKVIWHNDSKRWIMVLAAGNVVQFYSSVNLLEWQYMVDFGKDFGAHGGVWECPDFFPLKVDGSKEEKWVLLVSISPGGPNKGSATQYFIGEFDGTRFVQQHTEILWMDYGPDCYAGVTFSDIPKLDGRRIMLAWMTNWLYASQQPTAPWRGAMTFPRELTLVKSVHGIRLSAKPIAELSMLRLPNPINFQQIYFDKPISLDSGQALAECLELHLTIDWSEHLSDKWILRFHNEIGEALIIDFNSSINQLEIDRSKANYRLSHIKEFNNQIKAPVELGGKKHISLIILKDASSIEIFTDNGLCVSTTTYFVEAPLSHLDIQSGHNDIPMKIKSAQIYSLESIWH</sequence>
<dbReference type="InterPro" id="IPR023296">
    <property type="entry name" value="Glyco_hydro_beta-prop_sf"/>
</dbReference>
<protein>
    <submittedName>
        <fullName evidence="7">Levanase</fullName>
        <ecNumber evidence="7">3.2.1.65</ecNumber>
    </submittedName>
</protein>
<feature type="domain" description="Glycosyl hydrolase family 32 N-terminal" evidence="5">
    <location>
        <begin position="1"/>
        <end position="267"/>
    </location>
</feature>